<dbReference type="Gene3D" id="3.40.440.10">
    <property type="entry name" value="Adenylosuccinate Synthetase, subunit A, domain 1"/>
    <property type="match status" value="1"/>
</dbReference>
<dbReference type="SMART" id="SM00788">
    <property type="entry name" value="Adenylsucc_synt"/>
    <property type="match status" value="1"/>
</dbReference>
<comment type="subunit">
    <text evidence="7">Homodimer.</text>
</comment>
<comment type="similarity">
    <text evidence="7">Belongs to the adenylosuccinate synthetase family.</text>
</comment>
<feature type="binding site" description="in other chain" evidence="7">
    <location>
        <begin position="13"/>
        <end position="16"/>
    </location>
    <ligand>
        <name>IMP</name>
        <dbReference type="ChEBI" id="CHEBI:58053"/>
        <note>ligand shared between dimeric partners</note>
    </ligand>
</feature>
<evidence type="ECO:0000256" key="5">
    <source>
        <dbReference type="ARBA" id="ARBA00022842"/>
    </source>
</evidence>
<feature type="binding site" evidence="7">
    <location>
        <position position="13"/>
    </location>
    <ligand>
        <name>Mg(2+)</name>
        <dbReference type="ChEBI" id="CHEBI:18420"/>
    </ligand>
</feature>
<name>A0ABT4QKJ3_9BACL</name>
<evidence type="ECO:0000256" key="6">
    <source>
        <dbReference type="ARBA" id="ARBA00023134"/>
    </source>
</evidence>
<dbReference type="InterPro" id="IPR042109">
    <property type="entry name" value="Adenylosuccinate_synth_dom1"/>
</dbReference>
<dbReference type="EMBL" id="JAQAGZ010000037">
    <property type="protein sequence ID" value="MCZ8517396.1"/>
    <property type="molecule type" value="Genomic_DNA"/>
</dbReference>
<evidence type="ECO:0000256" key="4">
    <source>
        <dbReference type="ARBA" id="ARBA00022755"/>
    </source>
</evidence>
<feature type="binding site" evidence="7">
    <location>
        <begin position="333"/>
        <end position="335"/>
    </location>
    <ligand>
        <name>GTP</name>
        <dbReference type="ChEBI" id="CHEBI:37565"/>
    </ligand>
</feature>
<dbReference type="Proteomes" id="UP001527882">
    <property type="component" value="Unassembled WGS sequence"/>
</dbReference>
<comment type="function">
    <text evidence="7">Plays an important role in the de novo pathway of purine nucleotide biosynthesis. Catalyzes the first committed step in the biosynthesis of AMP from IMP.</text>
</comment>
<dbReference type="EC" id="6.3.4.4" evidence="7"/>
<reference evidence="8 9" key="1">
    <citation type="submission" date="2022-12" db="EMBL/GenBank/DDBJ databases">
        <title>Draft genome sequence of Paenibacillus sp. dW9.</title>
        <authorList>
            <person name="Choi E.-W."/>
            <person name="Kim D.-U."/>
        </authorList>
    </citation>
    <scope>NUCLEOTIDE SEQUENCE [LARGE SCALE GENOMIC DNA]</scope>
    <source>
        <strain evidence="9">dW9</strain>
    </source>
</reference>
<dbReference type="PANTHER" id="PTHR11846:SF0">
    <property type="entry name" value="ADENYLOSUCCINATE SYNTHETASE"/>
    <property type="match status" value="1"/>
</dbReference>
<keyword evidence="3 7" id="KW-0547">Nucleotide-binding</keyword>
<proteinExistence type="inferred from homology"/>
<evidence type="ECO:0000313" key="9">
    <source>
        <dbReference type="Proteomes" id="UP001527882"/>
    </source>
</evidence>
<dbReference type="GO" id="GO:0004019">
    <property type="term" value="F:adenylosuccinate synthase activity"/>
    <property type="evidence" value="ECO:0007669"/>
    <property type="project" value="UniProtKB-EC"/>
</dbReference>
<evidence type="ECO:0000256" key="7">
    <source>
        <dbReference type="HAMAP-Rule" id="MF_00011"/>
    </source>
</evidence>
<feature type="binding site" description="in other chain" evidence="7">
    <location>
        <position position="305"/>
    </location>
    <ligand>
        <name>IMP</name>
        <dbReference type="ChEBI" id="CHEBI:58053"/>
        <note>ligand shared between dimeric partners</note>
    </ligand>
</feature>
<dbReference type="NCBIfam" id="NF002223">
    <property type="entry name" value="PRK01117.1"/>
    <property type="match status" value="1"/>
</dbReference>
<evidence type="ECO:0000256" key="2">
    <source>
        <dbReference type="ARBA" id="ARBA00022723"/>
    </source>
</evidence>
<feature type="binding site" evidence="7">
    <location>
        <position position="142"/>
    </location>
    <ligand>
        <name>IMP</name>
        <dbReference type="ChEBI" id="CHEBI:58053"/>
        <note>ligand shared between dimeric partners</note>
    </ligand>
</feature>
<keyword evidence="5 7" id="KW-0460">Magnesium</keyword>
<dbReference type="InterPro" id="IPR042111">
    <property type="entry name" value="Adenylosuccinate_synth_dom3"/>
</dbReference>
<comment type="caution">
    <text evidence="7">Lacks conserved residue(s) required for the propagation of feature annotation.</text>
</comment>
<evidence type="ECO:0000256" key="3">
    <source>
        <dbReference type="ARBA" id="ARBA00022741"/>
    </source>
</evidence>
<keyword evidence="1 7" id="KW-0436">Ligase</keyword>
<dbReference type="Pfam" id="PF00709">
    <property type="entry name" value="Adenylsucc_synt"/>
    <property type="match status" value="1"/>
</dbReference>
<feature type="binding site" description="in other chain" evidence="7">
    <location>
        <position position="238"/>
    </location>
    <ligand>
        <name>IMP</name>
        <dbReference type="ChEBI" id="CHEBI:58053"/>
        <note>ligand shared between dimeric partners</note>
    </ligand>
</feature>
<dbReference type="NCBIfam" id="TIGR00184">
    <property type="entry name" value="purA"/>
    <property type="match status" value="1"/>
</dbReference>
<keyword evidence="2 7" id="KW-0479">Metal-binding</keyword>
<feature type="active site" description="Proton donor" evidence="7">
    <location>
        <position position="41"/>
    </location>
</feature>
<comment type="caution">
    <text evidence="8">The sequence shown here is derived from an EMBL/GenBank/DDBJ whole genome shotgun (WGS) entry which is preliminary data.</text>
</comment>
<dbReference type="PANTHER" id="PTHR11846">
    <property type="entry name" value="ADENYLOSUCCINATE SYNTHETASE"/>
    <property type="match status" value="1"/>
</dbReference>
<organism evidence="8 9">
    <name type="scientific">Paenibacillus gyeongsangnamensis</name>
    <dbReference type="NCBI Taxonomy" id="3388067"/>
    <lineage>
        <taxon>Bacteria</taxon>
        <taxon>Bacillati</taxon>
        <taxon>Bacillota</taxon>
        <taxon>Bacilli</taxon>
        <taxon>Bacillales</taxon>
        <taxon>Paenibacillaceae</taxon>
        <taxon>Paenibacillus</taxon>
    </lineage>
</organism>
<keyword evidence="4 7" id="KW-0658">Purine biosynthesis</keyword>
<keyword evidence="7" id="KW-0963">Cytoplasm</keyword>
<protein>
    <recommendedName>
        <fullName evidence="7">Adenylosuccinate synthetase</fullName>
        <shortName evidence="7">AMPSase</shortName>
        <shortName evidence="7">AdSS</shortName>
        <ecNumber evidence="7">6.3.4.4</ecNumber>
    </recommendedName>
    <alternativeName>
        <fullName evidence="7">IMP--aspartate ligase</fullName>
    </alternativeName>
</protein>
<feature type="binding site" evidence="7">
    <location>
        <begin position="12"/>
        <end position="18"/>
    </location>
    <ligand>
        <name>GTP</name>
        <dbReference type="ChEBI" id="CHEBI:37565"/>
    </ligand>
</feature>
<keyword evidence="6 7" id="KW-0342">GTP-binding</keyword>
<dbReference type="InterPro" id="IPR042110">
    <property type="entry name" value="Adenylosuccinate_synth_dom2"/>
</dbReference>
<feature type="binding site" description="in other chain" evidence="7">
    <location>
        <position position="128"/>
    </location>
    <ligand>
        <name>IMP</name>
        <dbReference type="ChEBI" id="CHEBI:58053"/>
        <note>ligand shared between dimeric partners</note>
    </ligand>
</feature>
<sequence length="426" mass="46304">MTVTAIVGANWGDEGKGKLTDALAAESRYVVRYQGGSNAGHTIINDYGKFALHLLPSGVFYPGVVNVIGPGVAFHPGDFLRERESLLARGVPEPVLRVSDRAQVVMPYHKQFDALEEERLGARRFGSTRSGIAPFYADKYLKLGVQVADLFHERRLRERIGASLETKNVLLQHLYGMPGLREEELVHELLGQAEALKPFVCDTSALLQQAVADGQPILLEGQLGALRDPDHGIYPFTTSASTLAGFAPVGAGIPPYAIRNVIAVVKAYSSCVGAGPFVTEIHGDAAAKLRERGGDAGEYGATTGRPRRMGWFDAVAARYGCSLQGATEAALTNLDVLGYLDEIPVCTAYLLNGTATEAFPVSAELDEAVPLLEMLPGWKCDVSGIREFDELPEQARRYVLFLEERIGVPIRRISVGPRRDQMIERK</sequence>
<feature type="binding site" evidence="7">
    <location>
        <begin position="40"/>
        <end position="42"/>
    </location>
    <ligand>
        <name>GTP</name>
        <dbReference type="ChEBI" id="CHEBI:37565"/>
    </ligand>
</feature>
<feature type="binding site" evidence="7">
    <location>
        <position position="307"/>
    </location>
    <ligand>
        <name>GTP</name>
        <dbReference type="ChEBI" id="CHEBI:37565"/>
    </ligand>
</feature>
<evidence type="ECO:0000313" key="8">
    <source>
        <dbReference type="EMBL" id="MCZ8517396.1"/>
    </source>
</evidence>
<dbReference type="Gene3D" id="3.90.170.10">
    <property type="entry name" value="Adenylosuccinate Synthetase, subunit A, domain 3"/>
    <property type="match status" value="1"/>
</dbReference>
<feature type="active site" description="Proton acceptor" evidence="7">
    <location>
        <position position="13"/>
    </location>
</feature>
<feature type="binding site" evidence="7">
    <location>
        <begin position="414"/>
        <end position="416"/>
    </location>
    <ligand>
        <name>GTP</name>
        <dbReference type="ChEBI" id="CHEBI:37565"/>
    </ligand>
</feature>
<dbReference type="InterPro" id="IPR027417">
    <property type="entry name" value="P-loop_NTPase"/>
</dbReference>
<comment type="pathway">
    <text evidence="7">Purine metabolism; AMP biosynthesis via de novo pathway; AMP from IMP: step 1/2.</text>
</comment>
<dbReference type="HAMAP" id="MF_00011">
    <property type="entry name" value="Adenylosucc_synth"/>
    <property type="match status" value="1"/>
</dbReference>
<keyword evidence="9" id="KW-1185">Reference proteome</keyword>
<feature type="binding site" evidence="7">
    <location>
        <begin position="301"/>
        <end position="307"/>
    </location>
    <ligand>
        <name>substrate</name>
    </ligand>
</feature>
<comment type="catalytic activity">
    <reaction evidence="7">
        <text>IMP + L-aspartate + GTP = N(6)-(1,2-dicarboxyethyl)-AMP + GDP + phosphate + 2 H(+)</text>
        <dbReference type="Rhea" id="RHEA:15753"/>
        <dbReference type="ChEBI" id="CHEBI:15378"/>
        <dbReference type="ChEBI" id="CHEBI:29991"/>
        <dbReference type="ChEBI" id="CHEBI:37565"/>
        <dbReference type="ChEBI" id="CHEBI:43474"/>
        <dbReference type="ChEBI" id="CHEBI:57567"/>
        <dbReference type="ChEBI" id="CHEBI:58053"/>
        <dbReference type="ChEBI" id="CHEBI:58189"/>
        <dbReference type="EC" id="6.3.4.4"/>
    </reaction>
</comment>
<gene>
    <name evidence="7" type="primary">purA</name>
    <name evidence="8" type="ORF">O9H85_34630</name>
</gene>
<accession>A0ABT4QKJ3</accession>
<dbReference type="RefSeq" id="WP_269885924.1">
    <property type="nucleotide sequence ID" value="NZ_JAQAGZ010000037.1"/>
</dbReference>
<dbReference type="Gene3D" id="1.10.300.10">
    <property type="entry name" value="Adenylosuccinate Synthetase, subunit A, domain 2"/>
    <property type="match status" value="1"/>
</dbReference>
<dbReference type="InterPro" id="IPR001114">
    <property type="entry name" value="Adenylosuccinate_synthetase"/>
</dbReference>
<dbReference type="CDD" id="cd03108">
    <property type="entry name" value="AdSS"/>
    <property type="match status" value="1"/>
</dbReference>
<dbReference type="SUPFAM" id="SSF52540">
    <property type="entry name" value="P-loop containing nucleoside triphosphate hydrolases"/>
    <property type="match status" value="1"/>
</dbReference>
<comment type="cofactor">
    <cofactor evidence="7">
        <name>Mg(2+)</name>
        <dbReference type="ChEBI" id="CHEBI:18420"/>
    </cofactor>
    <text evidence="7">Binds 1 Mg(2+) ion per subunit.</text>
</comment>
<comment type="subcellular location">
    <subcellularLocation>
        <location evidence="7">Cytoplasm</location>
    </subcellularLocation>
</comment>
<evidence type="ECO:0000256" key="1">
    <source>
        <dbReference type="ARBA" id="ARBA00022598"/>
    </source>
</evidence>
<feature type="binding site" description="in other chain" evidence="7">
    <location>
        <begin position="38"/>
        <end position="41"/>
    </location>
    <ligand>
        <name>IMP</name>
        <dbReference type="ChEBI" id="CHEBI:58053"/>
        <note>ligand shared between dimeric partners</note>
    </ligand>
</feature>
<feature type="binding site" evidence="7">
    <location>
        <position position="40"/>
    </location>
    <ligand>
        <name>Mg(2+)</name>
        <dbReference type="ChEBI" id="CHEBI:18420"/>
    </ligand>
</feature>